<comment type="caution">
    <text evidence="1">The sequence shown here is derived from an EMBL/GenBank/DDBJ whole genome shotgun (WGS) entry which is preliminary data.</text>
</comment>
<name>A0A327ZLV4_9ACTN</name>
<reference evidence="1 2" key="1">
    <citation type="submission" date="2018-06" db="EMBL/GenBank/DDBJ databases">
        <title>Genomic Encyclopedia of Type Strains, Phase III (KMG-III): the genomes of soil and plant-associated and newly described type strains.</title>
        <authorList>
            <person name="Whitman W."/>
        </authorList>
    </citation>
    <scope>NUCLEOTIDE SEQUENCE [LARGE SCALE GENOMIC DNA]</scope>
    <source>
        <strain evidence="1 2">CGMCC 4.7090</strain>
    </source>
</reference>
<keyword evidence="2" id="KW-1185">Reference proteome</keyword>
<protein>
    <submittedName>
        <fullName evidence="1">Uncharacterized protein</fullName>
    </submittedName>
</protein>
<gene>
    <name evidence="1" type="ORF">B0I29_101471</name>
</gene>
<evidence type="ECO:0000313" key="2">
    <source>
        <dbReference type="Proteomes" id="UP000249341"/>
    </source>
</evidence>
<dbReference type="Proteomes" id="UP000249341">
    <property type="component" value="Unassembled WGS sequence"/>
</dbReference>
<proteinExistence type="predicted"/>
<dbReference type="RefSeq" id="WP_181557650.1">
    <property type="nucleotide sequence ID" value="NZ_JACHWI010000001.1"/>
</dbReference>
<accession>A0A327ZLV4</accession>
<dbReference type="EMBL" id="QLMJ01000001">
    <property type="protein sequence ID" value="RAK43341.1"/>
    <property type="molecule type" value="Genomic_DNA"/>
</dbReference>
<organism evidence="1 2">
    <name type="scientific">Actinoplanes lutulentus</name>
    <dbReference type="NCBI Taxonomy" id="1287878"/>
    <lineage>
        <taxon>Bacteria</taxon>
        <taxon>Bacillati</taxon>
        <taxon>Actinomycetota</taxon>
        <taxon>Actinomycetes</taxon>
        <taxon>Micromonosporales</taxon>
        <taxon>Micromonosporaceae</taxon>
        <taxon>Actinoplanes</taxon>
    </lineage>
</organism>
<sequence>MTRPATVPRSLSRTAQRDTTVQNDFAGFLATYLTTPQSVAVPLLGRA</sequence>
<dbReference type="AlphaFoldDB" id="A0A327ZLV4"/>
<evidence type="ECO:0000313" key="1">
    <source>
        <dbReference type="EMBL" id="RAK43341.1"/>
    </source>
</evidence>